<evidence type="ECO:0000313" key="4">
    <source>
        <dbReference type="Proteomes" id="UP000183758"/>
    </source>
</evidence>
<dbReference type="PANTHER" id="PTHR21340:SF0">
    <property type="entry name" value="BIS(5'-NUCLEOSYL)-TETRAPHOSPHATASE [ASYMMETRICAL]"/>
    <property type="match status" value="1"/>
</dbReference>
<protein>
    <recommendedName>
        <fullName evidence="2">Nudix hydrolase domain-containing protein</fullName>
    </recommendedName>
</protein>
<dbReference type="InterPro" id="IPR051325">
    <property type="entry name" value="Nudix_hydrolase_domain"/>
</dbReference>
<dbReference type="GO" id="GO:0004081">
    <property type="term" value="F:bis(5'-nucleosyl)-tetraphosphatase (asymmetrical) activity"/>
    <property type="evidence" value="ECO:0007669"/>
    <property type="project" value="TreeGrafter"/>
</dbReference>
<dbReference type="SUPFAM" id="SSF55811">
    <property type="entry name" value="Nudix"/>
    <property type="match status" value="1"/>
</dbReference>
<sequence length="148" mass="17053">MNVIKQTSAGGIVFKKFQILNSKFQIQWLVCQHSQHGGWVFPKGFVGDNDPGESAETAALRETREEGGVTAKIINKQPITVNYSYLWKNQQIQKTVHYFLMEYISGDPKDHDWEMSDAKFVSEKEVVDILTYQSDKDAFRQALKLFKF</sequence>
<dbReference type="EMBL" id="MNZM01000012">
    <property type="protein sequence ID" value="OIP86447.1"/>
    <property type="molecule type" value="Genomic_DNA"/>
</dbReference>
<dbReference type="PROSITE" id="PS51462">
    <property type="entry name" value="NUDIX"/>
    <property type="match status" value="1"/>
</dbReference>
<accession>A0A1J5I041</accession>
<proteinExistence type="predicted"/>
<dbReference type="Gene3D" id="3.90.79.10">
    <property type="entry name" value="Nucleoside Triphosphate Pyrophosphohydrolase"/>
    <property type="match status" value="1"/>
</dbReference>
<dbReference type="GO" id="GO:0006754">
    <property type="term" value="P:ATP biosynthetic process"/>
    <property type="evidence" value="ECO:0007669"/>
    <property type="project" value="TreeGrafter"/>
</dbReference>
<evidence type="ECO:0000259" key="2">
    <source>
        <dbReference type="PROSITE" id="PS51462"/>
    </source>
</evidence>
<dbReference type="GO" id="GO:0006167">
    <property type="term" value="P:AMP biosynthetic process"/>
    <property type="evidence" value="ECO:0007669"/>
    <property type="project" value="TreeGrafter"/>
</dbReference>
<dbReference type="PANTHER" id="PTHR21340">
    <property type="entry name" value="DIADENOSINE 5,5-P1,P4-TETRAPHOSPHATE PYROPHOSPHOHYDROLASE MUTT"/>
    <property type="match status" value="1"/>
</dbReference>
<dbReference type="AlphaFoldDB" id="A0A1J5I041"/>
<organism evidence="3 4">
    <name type="scientific">Candidatus Roizmanbacteria bacterium CG2_30_33_16</name>
    <dbReference type="NCBI Taxonomy" id="1805340"/>
    <lineage>
        <taxon>Bacteria</taxon>
        <taxon>Candidatus Roizmaniibacteriota</taxon>
    </lineage>
</organism>
<evidence type="ECO:0000256" key="1">
    <source>
        <dbReference type="ARBA" id="ARBA00022801"/>
    </source>
</evidence>
<reference evidence="3 4" key="1">
    <citation type="journal article" date="2016" name="Environ. Microbiol.">
        <title>Genomic resolution of a cold subsurface aquifer community provides metabolic insights for novel microbes adapted to high CO concentrations.</title>
        <authorList>
            <person name="Probst A.J."/>
            <person name="Castelle C.J."/>
            <person name="Singh A."/>
            <person name="Brown C.T."/>
            <person name="Anantharaman K."/>
            <person name="Sharon I."/>
            <person name="Hug L.A."/>
            <person name="Burstein D."/>
            <person name="Emerson J.B."/>
            <person name="Thomas B.C."/>
            <person name="Banfield J.F."/>
        </authorList>
    </citation>
    <scope>NUCLEOTIDE SEQUENCE [LARGE SCALE GENOMIC DNA]</scope>
    <source>
        <strain evidence="3">CG2_30_33_16</strain>
    </source>
</reference>
<dbReference type="CDD" id="cd03673">
    <property type="entry name" value="NUDIX_Ap6A_hydrolase"/>
    <property type="match status" value="1"/>
</dbReference>
<dbReference type="InterPro" id="IPR020084">
    <property type="entry name" value="NUDIX_hydrolase_CS"/>
</dbReference>
<dbReference type="InterPro" id="IPR000086">
    <property type="entry name" value="NUDIX_hydrolase_dom"/>
</dbReference>
<dbReference type="PROSITE" id="PS00893">
    <property type="entry name" value="NUDIX_BOX"/>
    <property type="match status" value="1"/>
</dbReference>
<comment type="caution">
    <text evidence="3">The sequence shown here is derived from an EMBL/GenBank/DDBJ whole genome shotgun (WGS) entry which is preliminary data.</text>
</comment>
<dbReference type="Pfam" id="PF00293">
    <property type="entry name" value="NUDIX"/>
    <property type="match status" value="1"/>
</dbReference>
<feature type="domain" description="Nudix hydrolase" evidence="2">
    <location>
        <begin position="4"/>
        <end position="143"/>
    </location>
</feature>
<keyword evidence="1" id="KW-0378">Hydrolase</keyword>
<dbReference type="Proteomes" id="UP000183758">
    <property type="component" value="Unassembled WGS sequence"/>
</dbReference>
<evidence type="ECO:0000313" key="3">
    <source>
        <dbReference type="EMBL" id="OIP86447.1"/>
    </source>
</evidence>
<name>A0A1J5I041_9BACT</name>
<gene>
    <name evidence="3" type="ORF">AUK04_00530</name>
</gene>
<dbReference type="InterPro" id="IPR015797">
    <property type="entry name" value="NUDIX_hydrolase-like_dom_sf"/>
</dbReference>